<dbReference type="EMBL" id="RSCM01000017">
    <property type="protein sequence ID" value="RUS93769.1"/>
    <property type="molecule type" value="Genomic_DNA"/>
</dbReference>
<comment type="caution">
    <text evidence="1">The sequence shown here is derived from an EMBL/GenBank/DDBJ whole genome shotgun (WGS) entry which is preliminary data.</text>
</comment>
<protein>
    <submittedName>
        <fullName evidence="1">Uncharacterized protein</fullName>
    </submittedName>
</protein>
<keyword evidence="2" id="KW-1185">Reference proteome</keyword>
<proteinExistence type="predicted"/>
<gene>
    <name evidence="1" type="ORF">DSM107003_42700</name>
</gene>
<sequence length="87" mass="9787">MGIAERTGIIWVPEDDIDLLAVGLDEDYDDSDVQSMININQAGRDWLDNKISLSDYCDILEANNIPDPFELVGEFCEHTELIMRAGL</sequence>
<dbReference type="Proteomes" id="UP000276103">
    <property type="component" value="Unassembled WGS sequence"/>
</dbReference>
<name>A0A3S1AJV7_ANAVA</name>
<dbReference type="AlphaFoldDB" id="A0A3S1AJV7"/>
<reference evidence="1 2" key="1">
    <citation type="journal article" date="2019" name="Genome Biol. Evol.">
        <title>Day and night: Metabolic profiles and evolutionary relationships of six axenic non-marine cyanobacteria.</title>
        <authorList>
            <person name="Will S.E."/>
            <person name="Henke P."/>
            <person name="Boedeker C."/>
            <person name="Huang S."/>
            <person name="Brinkmann H."/>
            <person name="Rohde M."/>
            <person name="Jarek M."/>
            <person name="Friedl T."/>
            <person name="Seufert S."/>
            <person name="Schumacher M."/>
            <person name="Overmann J."/>
            <person name="Neumann-Schaal M."/>
            <person name="Petersen J."/>
        </authorList>
    </citation>
    <scope>NUCLEOTIDE SEQUENCE [LARGE SCALE GENOMIC DNA]</scope>
    <source>
        <strain evidence="1 2">SAG 1403-4b</strain>
    </source>
</reference>
<evidence type="ECO:0000313" key="1">
    <source>
        <dbReference type="EMBL" id="RUS93769.1"/>
    </source>
</evidence>
<evidence type="ECO:0000313" key="2">
    <source>
        <dbReference type="Proteomes" id="UP000276103"/>
    </source>
</evidence>
<accession>A0A3S1AJV7</accession>
<organism evidence="1 2">
    <name type="scientific">Trichormus variabilis SAG 1403-4b</name>
    <dbReference type="NCBI Taxonomy" id="447716"/>
    <lineage>
        <taxon>Bacteria</taxon>
        <taxon>Bacillati</taxon>
        <taxon>Cyanobacteriota</taxon>
        <taxon>Cyanophyceae</taxon>
        <taxon>Nostocales</taxon>
        <taxon>Nostocaceae</taxon>
        <taxon>Trichormus</taxon>
    </lineage>
</organism>